<keyword evidence="2" id="KW-1185">Reference proteome</keyword>
<dbReference type="EMBL" id="CABPSQ010000003">
    <property type="protein sequence ID" value="VVE66998.1"/>
    <property type="molecule type" value="Genomic_DNA"/>
</dbReference>
<name>A0A5E5A1L4_9BURK</name>
<reference evidence="1 2" key="1">
    <citation type="submission" date="2019-08" db="EMBL/GenBank/DDBJ databases">
        <authorList>
            <person name="Peeters C."/>
        </authorList>
    </citation>
    <scope>NUCLEOTIDE SEQUENCE [LARGE SCALE GENOMIC DNA]</scope>
    <source>
        <strain evidence="1 2">LMG 31118</strain>
    </source>
</reference>
<dbReference type="AlphaFoldDB" id="A0A5E5A1L4"/>
<protein>
    <submittedName>
        <fullName evidence="1">Uncharacterized protein</fullName>
    </submittedName>
</protein>
<organism evidence="1 2">
    <name type="scientific">Pandoraea captiosa</name>
    <dbReference type="NCBI Taxonomy" id="2508302"/>
    <lineage>
        <taxon>Bacteria</taxon>
        <taxon>Pseudomonadati</taxon>
        <taxon>Pseudomonadota</taxon>
        <taxon>Betaproteobacteria</taxon>
        <taxon>Burkholderiales</taxon>
        <taxon>Burkholderiaceae</taxon>
        <taxon>Pandoraea</taxon>
    </lineage>
</organism>
<proteinExistence type="predicted"/>
<evidence type="ECO:0000313" key="2">
    <source>
        <dbReference type="Proteomes" id="UP000414136"/>
    </source>
</evidence>
<gene>
    <name evidence="1" type="ORF">PCA31118_02438</name>
</gene>
<accession>A0A5E5A1L4</accession>
<evidence type="ECO:0000313" key="1">
    <source>
        <dbReference type="EMBL" id="VVE66998.1"/>
    </source>
</evidence>
<sequence length="255" mass="28451">MRSAQGDTEHVFRLAMAKPLSVPLSVGEIIYEYNSSRNSHNRWTITYGAAPGWSVLETCRTLKAKLKKAWARDQMSDPEYSGLAGRTLSKKMGASSICTGNSVLNHYDPETLLIDYMLVLANADGPVGFCAFTVQIQYFGRGTEIAVEVEIRDVFIEPAFRDRGHSHGFCLVITQFAINAINELNDRLIDADVSLVEDTVLQVVGDVESLSGERFLVSVKSELEAWADDHWWDEMSPFQLRPGVSISSIEVDARW</sequence>
<dbReference type="Proteomes" id="UP000414136">
    <property type="component" value="Unassembled WGS sequence"/>
</dbReference>